<evidence type="ECO:0000313" key="12">
    <source>
        <dbReference type="Proteomes" id="UP001320326"/>
    </source>
</evidence>
<dbReference type="RefSeq" id="WP_237247853.1">
    <property type="nucleotide sequence ID" value="NZ_AP023423.1"/>
</dbReference>
<evidence type="ECO:0000256" key="8">
    <source>
        <dbReference type="ARBA" id="ARBA00030117"/>
    </source>
</evidence>
<dbReference type="InterPro" id="IPR031316">
    <property type="entry name" value="FlgM_C"/>
</dbReference>
<dbReference type="EMBL" id="AP023423">
    <property type="protein sequence ID" value="BCK86686.1"/>
    <property type="molecule type" value="Genomic_DNA"/>
</dbReference>
<evidence type="ECO:0000256" key="4">
    <source>
        <dbReference type="ARBA" id="ARBA00022795"/>
    </source>
</evidence>
<feature type="compositionally biased region" description="Polar residues" evidence="9">
    <location>
        <begin position="20"/>
        <end position="48"/>
    </location>
</feature>
<comment type="function">
    <text evidence="7">Responsible for the coupling of flagellin expression to flagellar assembly by preventing expression of the flagellin genes when a component of the middle class of proteins is defective. It negatively regulates flagellar genes by inhibiting the activity of FliA by directly binding to FliA.</text>
</comment>
<keyword evidence="12" id="KW-1185">Reference proteome</keyword>
<dbReference type="Proteomes" id="UP001320326">
    <property type="component" value="Chromosome"/>
</dbReference>
<proteinExistence type="inferred from homology"/>
<evidence type="ECO:0000259" key="10">
    <source>
        <dbReference type="Pfam" id="PF04316"/>
    </source>
</evidence>
<feature type="region of interest" description="Disordered" evidence="9">
    <location>
        <begin position="1"/>
        <end position="48"/>
    </location>
</feature>
<dbReference type="GO" id="GO:0045892">
    <property type="term" value="P:negative regulation of DNA-templated transcription"/>
    <property type="evidence" value="ECO:0007669"/>
    <property type="project" value="InterPro"/>
</dbReference>
<reference evidence="11 12" key="1">
    <citation type="journal article" date="2022" name="Int. J. Syst. Evol. Microbiol.">
        <title>&lt;i&gt;Sideroxyarcus emersonii&lt;/i&gt; gen. nov. sp. nov., a neutrophilic, microaerobic iron- and thiosulfate-oxidizing bacterium isolated from iron-rich wetland sediment.</title>
        <authorList>
            <person name="Kato S."/>
            <person name="Itoh T."/>
            <person name="Iino T."/>
            <person name="Ohkuma M."/>
        </authorList>
    </citation>
    <scope>NUCLEOTIDE SEQUENCE [LARGE SCALE GENOMIC DNA]</scope>
    <source>
        <strain evidence="11 12">MIZ01</strain>
    </source>
</reference>
<dbReference type="NCBIfam" id="TIGR03824">
    <property type="entry name" value="FlgM_jcvi"/>
    <property type="match status" value="1"/>
</dbReference>
<evidence type="ECO:0000256" key="9">
    <source>
        <dbReference type="SAM" id="MobiDB-lite"/>
    </source>
</evidence>
<gene>
    <name evidence="11" type="ORF">MIZ01_0452</name>
</gene>
<dbReference type="GO" id="GO:0044781">
    <property type="term" value="P:bacterial-type flagellum organization"/>
    <property type="evidence" value="ECO:0007669"/>
    <property type="project" value="UniProtKB-KW"/>
</dbReference>
<keyword evidence="6" id="KW-0804">Transcription</keyword>
<dbReference type="Pfam" id="PF04316">
    <property type="entry name" value="FlgM"/>
    <property type="match status" value="1"/>
</dbReference>
<dbReference type="InterPro" id="IPR035890">
    <property type="entry name" value="Anti-sigma-28_factor_FlgM_sf"/>
</dbReference>
<evidence type="ECO:0000256" key="5">
    <source>
        <dbReference type="ARBA" id="ARBA00023015"/>
    </source>
</evidence>
<feature type="domain" description="Anti-sigma-28 factor FlgM C-terminal" evidence="10">
    <location>
        <begin position="41"/>
        <end position="94"/>
    </location>
</feature>
<comment type="similarity">
    <text evidence="1">Belongs to the FlgM family.</text>
</comment>
<dbReference type="AlphaFoldDB" id="A0AAN1X8I7"/>
<evidence type="ECO:0000256" key="6">
    <source>
        <dbReference type="ARBA" id="ARBA00023163"/>
    </source>
</evidence>
<evidence type="ECO:0000313" key="11">
    <source>
        <dbReference type="EMBL" id="BCK86686.1"/>
    </source>
</evidence>
<evidence type="ECO:0000256" key="2">
    <source>
        <dbReference type="ARBA" id="ARBA00017823"/>
    </source>
</evidence>
<dbReference type="KEGG" id="seme:MIZ01_0452"/>
<evidence type="ECO:0000256" key="3">
    <source>
        <dbReference type="ARBA" id="ARBA00022491"/>
    </source>
</evidence>
<dbReference type="SUPFAM" id="SSF101498">
    <property type="entry name" value="Anti-sigma factor FlgM"/>
    <property type="match status" value="1"/>
</dbReference>
<name>A0AAN1X8I7_9PROT</name>
<keyword evidence="4" id="KW-1005">Bacterial flagellum biogenesis</keyword>
<keyword evidence="3" id="KW-0678">Repressor</keyword>
<evidence type="ECO:0000256" key="1">
    <source>
        <dbReference type="ARBA" id="ARBA00005322"/>
    </source>
</evidence>
<dbReference type="InterPro" id="IPR007412">
    <property type="entry name" value="FlgM"/>
</dbReference>
<organism evidence="11 12">
    <name type="scientific">Sideroxyarcus emersonii</name>
    <dbReference type="NCBI Taxonomy" id="2764705"/>
    <lineage>
        <taxon>Bacteria</taxon>
        <taxon>Pseudomonadati</taxon>
        <taxon>Pseudomonadota</taxon>
        <taxon>Betaproteobacteria</taxon>
        <taxon>Nitrosomonadales</taxon>
        <taxon>Gallionellaceae</taxon>
        <taxon>Sideroxyarcus</taxon>
    </lineage>
</organism>
<keyword evidence="5" id="KW-0805">Transcription regulation</keyword>
<protein>
    <recommendedName>
        <fullName evidence="2">Negative regulator of flagellin synthesis</fullName>
    </recommendedName>
    <alternativeName>
        <fullName evidence="8">Anti-sigma-28 factor</fullName>
    </alternativeName>
</protein>
<sequence length="105" mass="10909">MKIEKTSKPLPTPSAGEAGSRNTAVQTTDGKTSSTGNSATSVHLGSTTAQLRSMESSIASTPLVNVQKVAEIKQAISEGRFKVNSGVVADRLINSVQDLITASKH</sequence>
<accession>A0AAN1X8I7</accession>
<evidence type="ECO:0000256" key="7">
    <source>
        <dbReference type="ARBA" id="ARBA00024739"/>
    </source>
</evidence>